<sequence length="91" mass="10163">MSEPDPGEMETGQGRIGPQFQSFPATCFGKRQIALRQSLLDLLIKLIHLCLTGFDGFRFIGMATKYSGRGRLVVLRILQSLCSARKAEIFE</sequence>
<organism evidence="1 2">
    <name type="scientific">Methylococcus capsulatus</name>
    <dbReference type="NCBI Taxonomy" id="414"/>
    <lineage>
        <taxon>Bacteria</taxon>
        <taxon>Pseudomonadati</taxon>
        <taxon>Pseudomonadota</taxon>
        <taxon>Gammaproteobacteria</taxon>
        <taxon>Methylococcales</taxon>
        <taxon>Methylococcaceae</taxon>
        <taxon>Methylococcus</taxon>
    </lineage>
</organism>
<dbReference type="Proteomes" id="UP001359308">
    <property type="component" value="Chromosome"/>
</dbReference>
<evidence type="ECO:0000313" key="2">
    <source>
        <dbReference type="Proteomes" id="UP001359308"/>
    </source>
</evidence>
<gene>
    <name evidence="1" type="ORF">N4J17_13225</name>
</gene>
<dbReference type="EMBL" id="CP104311">
    <property type="protein sequence ID" value="WWF03727.1"/>
    <property type="molecule type" value="Genomic_DNA"/>
</dbReference>
<reference evidence="1 2" key="1">
    <citation type="submission" date="2022-09" db="EMBL/GenBank/DDBJ databases">
        <authorList>
            <person name="Giprobiosintez L."/>
        </authorList>
    </citation>
    <scope>NUCLEOTIDE SEQUENCE [LARGE SCALE GENOMIC DNA]</scope>
    <source>
        <strain evidence="2">VKPM-B-12549 (GBS-15)</strain>
    </source>
</reference>
<keyword evidence="2" id="KW-1185">Reference proteome</keyword>
<protein>
    <submittedName>
        <fullName evidence="1">Uncharacterized protein</fullName>
    </submittedName>
</protein>
<evidence type="ECO:0000313" key="1">
    <source>
        <dbReference type="EMBL" id="WWF03727.1"/>
    </source>
</evidence>
<proteinExistence type="predicted"/>
<dbReference type="RefSeq" id="WP_232470282.1">
    <property type="nucleotide sequence ID" value="NZ_CP104311.1"/>
</dbReference>
<accession>A0ABZ2F8X8</accession>
<name>A0ABZ2F8X8_METCP</name>